<accession>A0A368EZ70</accession>
<reference evidence="2 3" key="1">
    <citation type="submission" date="2014-10" db="EMBL/GenBank/DDBJ databases">
        <title>Draft genome of the hookworm Ancylostoma caninum.</title>
        <authorList>
            <person name="Mitreva M."/>
        </authorList>
    </citation>
    <scope>NUCLEOTIDE SEQUENCE [LARGE SCALE GENOMIC DNA]</scope>
    <source>
        <strain evidence="2 3">Baltimore</strain>
    </source>
</reference>
<name>A0A368EZ70_ANCCA</name>
<organism evidence="2 3">
    <name type="scientific">Ancylostoma caninum</name>
    <name type="common">Dog hookworm</name>
    <dbReference type="NCBI Taxonomy" id="29170"/>
    <lineage>
        <taxon>Eukaryota</taxon>
        <taxon>Metazoa</taxon>
        <taxon>Ecdysozoa</taxon>
        <taxon>Nematoda</taxon>
        <taxon>Chromadorea</taxon>
        <taxon>Rhabditida</taxon>
        <taxon>Rhabditina</taxon>
        <taxon>Rhabditomorpha</taxon>
        <taxon>Strongyloidea</taxon>
        <taxon>Ancylostomatidae</taxon>
        <taxon>Ancylostomatinae</taxon>
        <taxon>Ancylostoma</taxon>
    </lineage>
</organism>
<evidence type="ECO:0000313" key="3">
    <source>
        <dbReference type="Proteomes" id="UP000252519"/>
    </source>
</evidence>
<dbReference type="EMBL" id="JOJR01014006">
    <property type="protein sequence ID" value="RCN25121.1"/>
    <property type="molecule type" value="Genomic_DNA"/>
</dbReference>
<protein>
    <submittedName>
        <fullName evidence="2">Uncharacterized protein</fullName>
    </submittedName>
</protein>
<keyword evidence="3" id="KW-1185">Reference proteome</keyword>
<gene>
    <name evidence="2" type="ORF">ANCCAN_29169</name>
</gene>
<comment type="caution">
    <text evidence="2">The sequence shown here is derived from an EMBL/GenBank/DDBJ whole genome shotgun (WGS) entry which is preliminary data.</text>
</comment>
<dbReference type="AlphaFoldDB" id="A0A368EZ70"/>
<proteinExistence type="predicted"/>
<sequence length="70" mass="7655">MSGLPSKSTCSGSVSYHHDKIDKIDSDDFCSTIDTSFQNAISEDDGIAMEQEDTSREVLKETPNLDAKVN</sequence>
<dbReference type="Proteomes" id="UP000252519">
    <property type="component" value="Unassembled WGS sequence"/>
</dbReference>
<feature type="region of interest" description="Disordered" evidence="1">
    <location>
        <begin position="43"/>
        <end position="70"/>
    </location>
</feature>
<feature type="compositionally biased region" description="Acidic residues" evidence="1">
    <location>
        <begin position="43"/>
        <end position="52"/>
    </location>
</feature>
<evidence type="ECO:0000313" key="2">
    <source>
        <dbReference type="EMBL" id="RCN25121.1"/>
    </source>
</evidence>
<evidence type="ECO:0000256" key="1">
    <source>
        <dbReference type="SAM" id="MobiDB-lite"/>
    </source>
</evidence>